<evidence type="ECO:0000256" key="1">
    <source>
        <dbReference type="ARBA" id="ARBA00023157"/>
    </source>
</evidence>
<dbReference type="PROSITE" id="PS00615">
    <property type="entry name" value="C_TYPE_LECTIN_1"/>
    <property type="match status" value="1"/>
</dbReference>
<dbReference type="EMBL" id="JAXCGZ010009181">
    <property type="protein sequence ID" value="KAK7077351.1"/>
    <property type="molecule type" value="Genomic_DNA"/>
</dbReference>
<protein>
    <recommendedName>
        <fullName evidence="2">C-type lectin domain-containing protein</fullName>
    </recommendedName>
</protein>
<feature type="non-terminal residue" evidence="3">
    <location>
        <position position="76"/>
    </location>
</feature>
<accession>A0AAN8X6W3</accession>
<dbReference type="Pfam" id="PF00059">
    <property type="entry name" value="Lectin_C"/>
    <property type="match status" value="1"/>
</dbReference>
<dbReference type="PANTHER" id="PTHR22803">
    <property type="entry name" value="MANNOSE, PHOSPHOLIPASE, LECTIN RECEPTOR RELATED"/>
    <property type="match status" value="1"/>
</dbReference>
<dbReference type="Gene3D" id="3.10.100.10">
    <property type="entry name" value="Mannose-Binding Protein A, subunit A"/>
    <property type="match status" value="1"/>
</dbReference>
<dbReference type="PROSITE" id="PS50041">
    <property type="entry name" value="C_TYPE_LECTIN_2"/>
    <property type="match status" value="1"/>
</dbReference>
<gene>
    <name evidence="3" type="ORF">SK128_027287</name>
</gene>
<comment type="caution">
    <text evidence="3">The sequence shown here is derived from an EMBL/GenBank/DDBJ whole genome shotgun (WGS) entry which is preliminary data.</text>
</comment>
<dbReference type="InterPro" id="IPR016186">
    <property type="entry name" value="C-type_lectin-like/link_sf"/>
</dbReference>
<proteinExistence type="predicted"/>
<keyword evidence="4" id="KW-1185">Reference proteome</keyword>
<evidence type="ECO:0000313" key="3">
    <source>
        <dbReference type="EMBL" id="KAK7077351.1"/>
    </source>
</evidence>
<dbReference type="InterPro" id="IPR018378">
    <property type="entry name" value="C-type_lectin_CS"/>
</dbReference>
<dbReference type="SUPFAM" id="SSF56436">
    <property type="entry name" value="C-type lectin-like"/>
    <property type="match status" value="1"/>
</dbReference>
<keyword evidence="1" id="KW-1015">Disulfide bond</keyword>
<dbReference type="InterPro" id="IPR050111">
    <property type="entry name" value="C-type_lectin/snaclec_domain"/>
</dbReference>
<name>A0AAN8X6W3_HALRR</name>
<dbReference type="InterPro" id="IPR001304">
    <property type="entry name" value="C-type_lectin-like"/>
</dbReference>
<dbReference type="Proteomes" id="UP001381693">
    <property type="component" value="Unassembled WGS sequence"/>
</dbReference>
<dbReference type="InterPro" id="IPR016187">
    <property type="entry name" value="CTDL_fold"/>
</dbReference>
<organism evidence="3 4">
    <name type="scientific">Halocaridina rubra</name>
    <name type="common">Hawaiian red shrimp</name>
    <dbReference type="NCBI Taxonomy" id="373956"/>
    <lineage>
        <taxon>Eukaryota</taxon>
        <taxon>Metazoa</taxon>
        <taxon>Ecdysozoa</taxon>
        <taxon>Arthropoda</taxon>
        <taxon>Crustacea</taxon>
        <taxon>Multicrustacea</taxon>
        <taxon>Malacostraca</taxon>
        <taxon>Eumalacostraca</taxon>
        <taxon>Eucarida</taxon>
        <taxon>Decapoda</taxon>
        <taxon>Pleocyemata</taxon>
        <taxon>Caridea</taxon>
        <taxon>Atyoidea</taxon>
        <taxon>Atyidae</taxon>
        <taxon>Halocaridina</taxon>
    </lineage>
</organism>
<sequence>MVYEQHLSATSVWIGMKNDVDGNRWLDGTPVTFFNYADGEPNSGGYTEPCIEMYTGNGEWNDAVCDKRVPFICEKK</sequence>
<evidence type="ECO:0000313" key="4">
    <source>
        <dbReference type="Proteomes" id="UP001381693"/>
    </source>
</evidence>
<dbReference type="AlphaFoldDB" id="A0AAN8X6W3"/>
<reference evidence="3 4" key="1">
    <citation type="submission" date="2023-11" db="EMBL/GenBank/DDBJ databases">
        <title>Halocaridina rubra genome assembly.</title>
        <authorList>
            <person name="Smith C."/>
        </authorList>
    </citation>
    <scope>NUCLEOTIDE SEQUENCE [LARGE SCALE GENOMIC DNA]</scope>
    <source>
        <strain evidence="3">EP-1</strain>
        <tissue evidence="3">Whole</tissue>
    </source>
</reference>
<evidence type="ECO:0000259" key="2">
    <source>
        <dbReference type="PROSITE" id="PS50041"/>
    </source>
</evidence>
<feature type="domain" description="C-type lectin" evidence="2">
    <location>
        <begin position="1"/>
        <end position="74"/>
    </location>
</feature>